<proteinExistence type="predicted"/>
<dbReference type="Proteomes" id="UP001055811">
    <property type="component" value="Linkage Group LG07"/>
</dbReference>
<organism evidence="1 2">
    <name type="scientific">Cichorium intybus</name>
    <name type="common">Chicory</name>
    <dbReference type="NCBI Taxonomy" id="13427"/>
    <lineage>
        <taxon>Eukaryota</taxon>
        <taxon>Viridiplantae</taxon>
        <taxon>Streptophyta</taxon>
        <taxon>Embryophyta</taxon>
        <taxon>Tracheophyta</taxon>
        <taxon>Spermatophyta</taxon>
        <taxon>Magnoliopsida</taxon>
        <taxon>eudicotyledons</taxon>
        <taxon>Gunneridae</taxon>
        <taxon>Pentapetalae</taxon>
        <taxon>asterids</taxon>
        <taxon>campanulids</taxon>
        <taxon>Asterales</taxon>
        <taxon>Asteraceae</taxon>
        <taxon>Cichorioideae</taxon>
        <taxon>Cichorieae</taxon>
        <taxon>Cichoriinae</taxon>
        <taxon>Cichorium</taxon>
    </lineage>
</organism>
<accession>A0ACB9AEH9</accession>
<name>A0ACB9AEH9_CICIN</name>
<comment type="caution">
    <text evidence="1">The sequence shown here is derived from an EMBL/GenBank/DDBJ whole genome shotgun (WGS) entry which is preliminary data.</text>
</comment>
<evidence type="ECO:0000313" key="2">
    <source>
        <dbReference type="Proteomes" id="UP001055811"/>
    </source>
</evidence>
<dbReference type="EMBL" id="CM042015">
    <property type="protein sequence ID" value="KAI3708136.1"/>
    <property type="molecule type" value="Genomic_DNA"/>
</dbReference>
<evidence type="ECO:0000313" key="1">
    <source>
        <dbReference type="EMBL" id="KAI3708136.1"/>
    </source>
</evidence>
<sequence>MVTPSTPTSDDCRPKTSRDINHHPPSRGRGRNTHPGQFNHGGRGFYGCGRPYQPQQPATTTSYAGISYPLGLGGLLHPVLTLRPNNRHGKIIPSTLLVRTASNSPCCLLPDTAGGPIP</sequence>
<reference evidence="2" key="1">
    <citation type="journal article" date="2022" name="Mol. Ecol. Resour.">
        <title>The genomes of chicory, endive, great burdock and yacon provide insights into Asteraceae palaeo-polyploidization history and plant inulin production.</title>
        <authorList>
            <person name="Fan W."/>
            <person name="Wang S."/>
            <person name="Wang H."/>
            <person name="Wang A."/>
            <person name="Jiang F."/>
            <person name="Liu H."/>
            <person name="Zhao H."/>
            <person name="Xu D."/>
            <person name="Zhang Y."/>
        </authorList>
    </citation>
    <scope>NUCLEOTIDE SEQUENCE [LARGE SCALE GENOMIC DNA]</scope>
    <source>
        <strain evidence="2">cv. Punajuju</strain>
    </source>
</reference>
<gene>
    <name evidence="1" type="ORF">L2E82_37222</name>
</gene>
<keyword evidence="2" id="KW-1185">Reference proteome</keyword>
<reference evidence="1 2" key="2">
    <citation type="journal article" date="2022" name="Mol. Ecol. Resour.">
        <title>The genomes of chicory, endive, great burdock and yacon provide insights into Asteraceae paleo-polyploidization history and plant inulin production.</title>
        <authorList>
            <person name="Fan W."/>
            <person name="Wang S."/>
            <person name="Wang H."/>
            <person name="Wang A."/>
            <person name="Jiang F."/>
            <person name="Liu H."/>
            <person name="Zhao H."/>
            <person name="Xu D."/>
            <person name="Zhang Y."/>
        </authorList>
    </citation>
    <scope>NUCLEOTIDE SEQUENCE [LARGE SCALE GENOMIC DNA]</scope>
    <source>
        <strain evidence="2">cv. Punajuju</strain>
        <tissue evidence="1">Leaves</tissue>
    </source>
</reference>
<protein>
    <submittedName>
        <fullName evidence="1">Uncharacterized protein</fullName>
    </submittedName>
</protein>